<dbReference type="GO" id="GO:0009873">
    <property type="term" value="P:ethylene-activated signaling pathway"/>
    <property type="evidence" value="ECO:0007669"/>
    <property type="project" value="InterPro"/>
</dbReference>
<dbReference type="Pfam" id="PF00847">
    <property type="entry name" value="AP2"/>
    <property type="match status" value="1"/>
</dbReference>
<dbReference type="HOGENOM" id="CLU_042594_1_1_1"/>
<evidence type="ECO:0000256" key="1">
    <source>
        <dbReference type="ARBA" id="ARBA00004123"/>
    </source>
</evidence>
<keyword evidence="3" id="KW-0238">DNA-binding</keyword>
<evidence type="ECO:0000256" key="3">
    <source>
        <dbReference type="ARBA" id="ARBA00023125"/>
    </source>
</evidence>
<evidence type="ECO:0000259" key="7">
    <source>
        <dbReference type="PROSITE" id="PS51032"/>
    </source>
</evidence>
<reference evidence="9" key="1">
    <citation type="submission" date="2013-06" db="EMBL/GenBank/DDBJ databases">
        <authorList>
            <person name="Zhao Q."/>
        </authorList>
    </citation>
    <scope>NUCLEOTIDE SEQUENCE</scope>
    <source>
        <strain evidence="9">cv. W1943</strain>
    </source>
</reference>
<keyword evidence="5" id="KW-0539">Nucleus</keyword>
<feature type="domain" description="AP2/ERF" evidence="7">
    <location>
        <begin position="70"/>
        <end position="127"/>
    </location>
</feature>
<evidence type="ECO:0000256" key="5">
    <source>
        <dbReference type="ARBA" id="ARBA00023242"/>
    </source>
</evidence>
<dbReference type="PANTHER" id="PTHR31190">
    <property type="entry name" value="DNA-BINDING DOMAIN"/>
    <property type="match status" value="1"/>
</dbReference>
<dbReference type="GO" id="GO:0003677">
    <property type="term" value="F:DNA binding"/>
    <property type="evidence" value="ECO:0007669"/>
    <property type="project" value="UniProtKB-KW"/>
</dbReference>
<dbReference type="STRING" id="4529.A0A0E0NFM1"/>
<dbReference type="InterPro" id="IPR016177">
    <property type="entry name" value="DNA-bd_dom_sf"/>
</dbReference>
<proteinExistence type="predicted"/>
<dbReference type="Proteomes" id="UP000008022">
    <property type="component" value="Unassembled WGS sequence"/>
</dbReference>
<dbReference type="SMART" id="SM00380">
    <property type="entry name" value="AP2"/>
    <property type="match status" value="1"/>
</dbReference>
<feature type="compositionally biased region" description="Low complexity" evidence="6">
    <location>
        <begin position="33"/>
        <end position="48"/>
    </location>
</feature>
<evidence type="ECO:0000256" key="4">
    <source>
        <dbReference type="ARBA" id="ARBA00023163"/>
    </source>
</evidence>
<dbReference type="PRINTS" id="PR00367">
    <property type="entry name" value="ETHRSPELEMNT"/>
</dbReference>
<feature type="compositionally biased region" description="Low complexity" evidence="6">
    <location>
        <begin position="223"/>
        <end position="235"/>
    </location>
</feature>
<dbReference type="CDD" id="cd00018">
    <property type="entry name" value="AP2"/>
    <property type="match status" value="1"/>
</dbReference>
<dbReference type="PANTHER" id="PTHR31190:SF110">
    <property type="entry name" value="OS07G0227600 PROTEIN"/>
    <property type="match status" value="1"/>
</dbReference>
<dbReference type="Gene3D" id="3.30.730.10">
    <property type="entry name" value="AP2/ERF domain"/>
    <property type="match status" value="1"/>
</dbReference>
<dbReference type="OMA" id="DWHDVEP"/>
<sequence length="244" mass="24839">MSSRQPIGSGGGGAPPDWHDVEPQWQPVDDVVLARNPPAGRGRPVGPSAAAAAAALQAVEAQGAAAAERHYRGVRRRPWGKWAAEIRDPNKAARVWLGTFDTAEAAAAAYDDAALRFKGAKAKLNFPERVRGRTGQGGFLVSPAVPRPPPHGVPAPAPAVAPAPFPDLIQYARLLRSGEDAAAAAAVAGIAATAAPAAQILDFAAQRLVGVSPAMAPRPPSTLPTTTTAASSPSAWPHGGGHGS</sequence>
<reference evidence="8" key="2">
    <citation type="submission" date="2015-06" db="UniProtKB">
        <authorList>
            <consortium name="EnsemblPlants"/>
        </authorList>
    </citation>
    <scope>IDENTIFICATION</scope>
</reference>
<dbReference type="GO" id="GO:0003700">
    <property type="term" value="F:DNA-binding transcription factor activity"/>
    <property type="evidence" value="ECO:0007669"/>
    <property type="project" value="InterPro"/>
</dbReference>
<feature type="region of interest" description="Disordered" evidence="6">
    <location>
        <begin position="216"/>
        <end position="244"/>
    </location>
</feature>
<protein>
    <recommendedName>
        <fullName evidence="7">AP2/ERF domain-containing protein</fullName>
    </recommendedName>
</protein>
<dbReference type="InterPro" id="IPR036955">
    <property type="entry name" value="AP2/ERF_dom_sf"/>
</dbReference>
<dbReference type="FunFam" id="3.30.730.10:FF:000001">
    <property type="entry name" value="Ethylene-responsive transcription factor 2"/>
    <property type="match status" value="1"/>
</dbReference>
<dbReference type="PROSITE" id="PS51032">
    <property type="entry name" value="AP2_ERF"/>
    <property type="match status" value="1"/>
</dbReference>
<dbReference type="InterPro" id="IPR001471">
    <property type="entry name" value="AP2/ERF_dom"/>
</dbReference>
<dbReference type="Gramene" id="ORUFI02G19470.1">
    <property type="protein sequence ID" value="ORUFI02G19470.1"/>
    <property type="gene ID" value="ORUFI02G19470"/>
</dbReference>
<dbReference type="EnsemblPlants" id="ORUFI02G19470.1">
    <property type="protein sequence ID" value="ORUFI02G19470.1"/>
    <property type="gene ID" value="ORUFI02G19470"/>
</dbReference>
<dbReference type="GO" id="GO:0005634">
    <property type="term" value="C:nucleus"/>
    <property type="evidence" value="ECO:0007669"/>
    <property type="project" value="UniProtKB-SubCell"/>
</dbReference>
<comment type="subcellular location">
    <subcellularLocation>
        <location evidence="1">Nucleus</location>
    </subcellularLocation>
</comment>
<accession>A0A0E0NFM1</accession>
<keyword evidence="2" id="KW-0805">Transcription regulation</keyword>
<keyword evidence="4" id="KW-0804">Transcription</keyword>
<evidence type="ECO:0000256" key="6">
    <source>
        <dbReference type="SAM" id="MobiDB-lite"/>
    </source>
</evidence>
<organism evidence="8 9">
    <name type="scientific">Oryza rufipogon</name>
    <name type="common">Brownbeard rice</name>
    <name type="synonym">Asian wild rice</name>
    <dbReference type="NCBI Taxonomy" id="4529"/>
    <lineage>
        <taxon>Eukaryota</taxon>
        <taxon>Viridiplantae</taxon>
        <taxon>Streptophyta</taxon>
        <taxon>Embryophyta</taxon>
        <taxon>Tracheophyta</taxon>
        <taxon>Spermatophyta</taxon>
        <taxon>Magnoliopsida</taxon>
        <taxon>Liliopsida</taxon>
        <taxon>Poales</taxon>
        <taxon>Poaceae</taxon>
        <taxon>BOP clade</taxon>
        <taxon>Oryzoideae</taxon>
        <taxon>Oryzeae</taxon>
        <taxon>Oryzinae</taxon>
        <taxon>Oryza</taxon>
    </lineage>
</organism>
<dbReference type="InterPro" id="IPR044808">
    <property type="entry name" value="ERF_plant"/>
</dbReference>
<evidence type="ECO:0000256" key="2">
    <source>
        <dbReference type="ARBA" id="ARBA00023015"/>
    </source>
</evidence>
<name>A0A0E0NFM1_ORYRU</name>
<dbReference type="eggNOG" id="ENOG502RZR5">
    <property type="taxonomic scope" value="Eukaryota"/>
</dbReference>
<dbReference type="SUPFAM" id="SSF54171">
    <property type="entry name" value="DNA-binding domain"/>
    <property type="match status" value="1"/>
</dbReference>
<evidence type="ECO:0000313" key="8">
    <source>
        <dbReference type="EnsemblPlants" id="ORUFI02G19470.1"/>
    </source>
</evidence>
<dbReference type="AlphaFoldDB" id="A0A0E0NFM1"/>
<keyword evidence="9" id="KW-1185">Reference proteome</keyword>
<feature type="region of interest" description="Disordered" evidence="6">
    <location>
        <begin position="1"/>
        <end position="48"/>
    </location>
</feature>
<evidence type="ECO:0000313" key="9">
    <source>
        <dbReference type="Proteomes" id="UP000008022"/>
    </source>
</evidence>